<dbReference type="EMBL" id="VSSQ01090077">
    <property type="protein sequence ID" value="MPN36122.1"/>
    <property type="molecule type" value="Genomic_DNA"/>
</dbReference>
<dbReference type="Pfam" id="PF18368">
    <property type="entry name" value="Ig_GlcNase"/>
    <property type="match status" value="1"/>
</dbReference>
<gene>
    <name evidence="2" type="ORF">SDC9_183628</name>
</gene>
<comment type="caution">
    <text evidence="2">The sequence shown here is derived from an EMBL/GenBank/DDBJ whole genome shotgun (WGS) entry which is preliminary data.</text>
</comment>
<evidence type="ECO:0000313" key="2">
    <source>
        <dbReference type="EMBL" id="MPN36122.1"/>
    </source>
</evidence>
<sequence>MEINARWNIAPRGKRKVATVTLTNPSDKIAFFIEMRVTGQDRETVLPVVWSDNYISLLPNETRTFEAVFTSDEADDKLAITYKGFNVK</sequence>
<dbReference type="GO" id="GO:0004553">
    <property type="term" value="F:hydrolase activity, hydrolyzing O-glycosyl compounds"/>
    <property type="evidence" value="ECO:0007669"/>
    <property type="project" value="InterPro"/>
</dbReference>
<dbReference type="InterPro" id="IPR013783">
    <property type="entry name" value="Ig-like_fold"/>
</dbReference>
<dbReference type="PANTHER" id="PTHR43536">
    <property type="entry name" value="MANNOSYLGLYCOPROTEIN ENDO-BETA-MANNOSIDASE"/>
    <property type="match status" value="1"/>
</dbReference>
<reference evidence="2" key="1">
    <citation type="submission" date="2019-08" db="EMBL/GenBank/DDBJ databases">
        <authorList>
            <person name="Kucharzyk K."/>
            <person name="Murdoch R.W."/>
            <person name="Higgins S."/>
            <person name="Loffler F."/>
        </authorList>
    </citation>
    <scope>NUCLEOTIDE SEQUENCE</scope>
</reference>
<dbReference type="AlphaFoldDB" id="A0A645HCM2"/>
<dbReference type="Gene3D" id="2.60.40.10">
    <property type="entry name" value="Immunoglobulins"/>
    <property type="match status" value="1"/>
</dbReference>
<dbReference type="SUPFAM" id="SSF49303">
    <property type="entry name" value="beta-Galactosidase/glucuronidase domain"/>
    <property type="match status" value="1"/>
</dbReference>
<name>A0A645HCM2_9ZZZZ</name>
<evidence type="ECO:0000259" key="1">
    <source>
        <dbReference type="Pfam" id="PF18368"/>
    </source>
</evidence>
<organism evidence="2">
    <name type="scientific">bioreactor metagenome</name>
    <dbReference type="NCBI Taxonomy" id="1076179"/>
    <lineage>
        <taxon>unclassified sequences</taxon>
        <taxon>metagenomes</taxon>
        <taxon>ecological metagenomes</taxon>
    </lineage>
</organism>
<dbReference type="PANTHER" id="PTHR43536:SF1">
    <property type="entry name" value="MANNOSYLGLYCOPROTEIN ENDO-BETA-MANNOSIDASE"/>
    <property type="match status" value="1"/>
</dbReference>
<accession>A0A645HCM2</accession>
<proteinExistence type="predicted"/>
<dbReference type="InterPro" id="IPR036156">
    <property type="entry name" value="Beta-gal/glucu_dom_sf"/>
</dbReference>
<feature type="domain" description="Exo-beta-D-glucosaminidase Ig-fold" evidence="1">
    <location>
        <begin position="13"/>
        <end position="87"/>
    </location>
</feature>
<dbReference type="InterPro" id="IPR041351">
    <property type="entry name" value="Ig_GlcNase"/>
</dbReference>
<dbReference type="InterPro" id="IPR043534">
    <property type="entry name" value="EBDG/EBM"/>
</dbReference>
<protein>
    <recommendedName>
        <fullName evidence="1">Exo-beta-D-glucosaminidase Ig-fold domain-containing protein</fullName>
    </recommendedName>
</protein>